<comment type="similarity">
    <text evidence="1 3">Belongs to the DapA family.</text>
</comment>
<comment type="caution">
    <text evidence="6">The sequence shown here is derived from an EMBL/GenBank/DDBJ whole genome shotgun (WGS) entry which is preliminary data.</text>
</comment>
<feature type="active site" description="Schiff-base intermediate with substrate" evidence="4">
    <location>
        <position position="162"/>
    </location>
</feature>
<dbReference type="InterPro" id="IPR002220">
    <property type="entry name" value="DapA-like"/>
</dbReference>
<evidence type="ECO:0000313" key="6">
    <source>
        <dbReference type="EMBL" id="PSN06630.1"/>
    </source>
</evidence>
<evidence type="ECO:0000256" key="5">
    <source>
        <dbReference type="PIRSR" id="PIRSR001365-2"/>
    </source>
</evidence>
<dbReference type="AlphaFoldDB" id="A0A2P8VGG0"/>
<dbReference type="Pfam" id="PF00701">
    <property type="entry name" value="DHDPS"/>
    <property type="match status" value="1"/>
</dbReference>
<dbReference type="OrthoDB" id="199953at2"/>
<dbReference type="SMART" id="SM01130">
    <property type="entry name" value="DHDPS"/>
    <property type="match status" value="1"/>
</dbReference>
<dbReference type="CDD" id="cd00408">
    <property type="entry name" value="DHDPS-like"/>
    <property type="match status" value="1"/>
</dbReference>
<dbReference type="PANTHER" id="PTHR12128">
    <property type="entry name" value="DIHYDRODIPICOLINATE SYNTHASE"/>
    <property type="match status" value="1"/>
</dbReference>
<dbReference type="SUPFAM" id="SSF51569">
    <property type="entry name" value="Aldolase"/>
    <property type="match status" value="1"/>
</dbReference>
<dbReference type="PANTHER" id="PTHR12128:SF66">
    <property type="entry name" value="4-HYDROXY-2-OXOGLUTARATE ALDOLASE, MITOCHONDRIAL"/>
    <property type="match status" value="1"/>
</dbReference>
<name>A0A2P8VGG0_9ENTR</name>
<dbReference type="Gene3D" id="3.20.20.70">
    <property type="entry name" value="Aldolase class I"/>
    <property type="match status" value="1"/>
</dbReference>
<keyword evidence="7" id="KW-1185">Reference proteome</keyword>
<dbReference type="PIRSF" id="PIRSF001365">
    <property type="entry name" value="DHDPS"/>
    <property type="match status" value="1"/>
</dbReference>
<dbReference type="PRINTS" id="PR00146">
    <property type="entry name" value="DHPICSNTHASE"/>
</dbReference>
<keyword evidence="2 3" id="KW-0456">Lyase</keyword>
<dbReference type="STRING" id="1388748.GCA_000463155_00954"/>
<dbReference type="InterPro" id="IPR013785">
    <property type="entry name" value="Aldolase_TIM"/>
</dbReference>
<protein>
    <submittedName>
        <fullName evidence="6">Dihydrodipicolinate synthase family protein</fullName>
    </submittedName>
</protein>
<feature type="active site" description="Proton donor/acceptor" evidence="4">
    <location>
        <position position="134"/>
    </location>
</feature>
<feature type="binding site" evidence="5">
    <location>
        <position position="44"/>
    </location>
    <ligand>
        <name>pyruvate</name>
        <dbReference type="ChEBI" id="CHEBI:15361"/>
    </ligand>
</feature>
<dbReference type="RefSeq" id="WP_106878028.1">
    <property type="nucleotide sequence ID" value="NZ_PYEP01000007.1"/>
</dbReference>
<evidence type="ECO:0000313" key="7">
    <source>
        <dbReference type="Proteomes" id="UP000240212"/>
    </source>
</evidence>
<dbReference type="Proteomes" id="UP000240212">
    <property type="component" value="Unassembled WGS sequence"/>
</dbReference>
<proteinExistence type="inferred from homology"/>
<dbReference type="EMBL" id="PYEP01000007">
    <property type="protein sequence ID" value="PSN06630.1"/>
    <property type="molecule type" value="Genomic_DNA"/>
</dbReference>
<evidence type="ECO:0000256" key="2">
    <source>
        <dbReference type="ARBA" id="ARBA00023239"/>
    </source>
</evidence>
<sequence length="301" mass="31681">MFNGLSAFPLTPLVNSTVDEKAFTALIERLAASQVDAIGALGSTGSYAYLSVAERARVARVARLATRAAGEVPVVVSIGAVKIDEVLRLADDAQQAGVSGLLMAPVSYQPLNRDEVYRLYERVSQAVTVPLCVYDNPATTRFAFDDELLIAVCQLPHIGSLKLGPLSGTRAEASARLTALRQAIPAHITLGISGDAHAAAGLLAGCDVWYSVLAGLFPHTARALADAALQGREEEVNRLNAALAPLWALFQRYGSLRPIATLAELSGAVQSPCLPFPLRTLQGEDRAQLAALLAGPALAPH</sequence>
<gene>
    <name evidence="6" type="ORF">C7G83_16600</name>
</gene>
<accession>A0A2P8VGG0</accession>
<dbReference type="GO" id="GO:0008840">
    <property type="term" value="F:4-hydroxy-tetrahydrodipicolinate synthase activity"/>
    <property type="evidence" value="ECO:0007669"/>
    <property type="project" value="TreeGrafter"/>
</dbReference>
<reference evidence="6 7" key="1">
    <citation type="submission" date="2018-03" db="EMBL/GenBank/DDBJ databases">
        <title>Draft genome sequence of the first documented clinical Siccibacter turicensis isolate in Austria.</title>
        <authorList>
            <person name="Lepuschitz S."/>
            <person name="Pekard-Amenitsch S."/>
            <person name="Haunold R."/>
            <person name="Schill S."/>
            <person name="Mach R."/>
            <person name="Allerberger F."/>
            <person name="Ruppitsch W."/>
            <person name="Forsythe S.J."/>
        </authorList>
    </citation>
    <scope>NUCLEOTIDE SEQUENCE [LARGE SCALE GENOMIC DNA]</scope>
    <source>
        <strain evidence="6 7">6100069499-17</strain>
    </source>
</reference>
<organism evidence="6 7">
    <name type="scientific">Siccibacter turicensis</name>
    <dbReference type="NCBI Taxonomy" id="357233"/>
    <lineage>
        <taxon>Bacteria</taxon>
        <taxon>Pseudomonadati</taxon>
        <taxon>Pseudomonadota</taxon>
        <taxon>Gammaproteobacteria</taxon>
        <taxon>Enterobacterales</taxon>
        <taxon>Enterobacteriaceae</taxon>
        <taxon>Siccibacter</taxon>
    </lineage>
</organism>
<evidence type="ECO:0000256" key="1">
    <source>
        <dbReference type="ARBA" id="ARBA00007592"/>
    </source>
</evidence>
<evidence type="ECO:0000256" key="3">
    <source>
        <dbReference type="PIRNR" id="PIRNR001365"/>
    </source>
</evidence>
<evidence type="ECO:0000256" key="4">
    <source>
        <dbReference type="PIRSR" id="PIRSR001365-1"/>
    </source>
</evidence>
<dbReference type="GO" id="GO:0005829">
    <property type="term" value="C:cytosol"/>
    <property type="evidence" value="ECO:0007669"/>
    <property type="project" value="TreeGrafter"/>
</dbReference>